<keyword evidence="2" id="KW-0732">Signal</keyword>
<feature type="region of interest" description="Disordered" evidence="1">
    <location>
        <begin position="52"/>
        <end position="79"/>
    </location>
</feature>
<dbReference type="EMBL" id="CM000588">
    <property type="protein sequence ID" value="EWG54883.1"/>
    <property type="molecule type" value="Genomic_DNA"/>
</dbReference>
<feature type="signal peptide" evidence="2">
    <location>
        <begin position="1"/>
        <end position="19"/>
    </location>
</feature>
<dbReference type="Proteomes" id="UP000009096">
    <property type="component" value="Chromosome 11"/>
</dbReference>
<dbReference type="AlphaFoldDB" id="W7MTU2"/>
<protein>
    <submittedName>
        <fullName evidence="3">Uncharacterized protein</fullName>
    </submittedName>
</protein>
<accession>W7MTU2</accession>
<name>W7MTU2_GIBM7</name>
<evidence type="ECO:0000313" key="4">
    <source>
        <dbReference type="Proteomes" id="UP000009096"/>
    </source>
</evidence>
<feature type="chain" id="PRO_5004899099" evidence="2">
    <location>
        <begin position="20"/>
        <end position="102"/>
    </location>
</feature>
<evidence type="ECO:0000313" key="3">
    <source>
        <dbReference type="EMBL" id="EWG54883.1"/>
    </source>
</evidence>
<gene>
    <name evidence="3" type="ORF">FVEG_17415</name>
</gene>
<dbReference type="GeneID" id="30074291"/>
<keyword evidence="4" id="KW-1185">Reference proteome</keyword>
<dbReference type="KEGG" id="fvr:FVEG_17415"/>
<sequence length="102" mass="11323">MYRNYFLLGFAVFAATALGLPTGKPADTGKQVPALYGAKGDNFDNRQLVPEELEKRKDDGSWHPGRYEGNGNGHDDGSWYPGKYEGDCTGYDDGKWNTEKNN</sequence>
<dbReference type="EMBL" id="DS022262">
    <property type="protein sequence ID" value="EWG54883.1"/>
    <property type="molecule type" value="Genomic_DNA"/>
</dbReference>
<evidence type="ECO:0000256" key="1">
    <source>
        <dbReference type="SAM" id="MobiDB-lite"/>
    </source>
</evidence>
<dbReference type="OrthoDB" id="5055957at2759"/>
<organism evidence="3 4">
    <name type="scientific">Gibberella moniliformis (strain M3125 / FGSC 7600)</name>
    <name type="common">Maize ear and stalk rot fungus</name>
    <name type="synonym">Fusarium verticillioides</name>
    <dbReference type="NCBI Taxonomy" id="334819"/>
    <lineage>
        <taxon>Eukaryota</taxon>
        <taxon>Fungi</taxon>
        <taxon>Dikarya</taxon>
        <taxon>Ascomycota</taxon>
        <taxon>Pezizomycotina</taxon>
        <taxon>Sordariomycetes</taxon>
        <taxon>Hypocreomycetidae</taxon>
        <taxon>Hypocreales</taxon>
        <taxon>Nectriaceae</taxon>
        <taxon>Fusarium</taxon>
        <taxon>Fusarium fujikuroi species complex</taxon>
    </lineage>
</organism>
<proteinExistence type="predicted"/>
<dbReference type="RefSeq" id="XP_018761074.1">
    <property type="nucleotide sequence ID" value="XM_018906656.1"/>
</dbReference>
<reference evidence="3 4" key="1">
    <citation type="journal article" date="2010" name="Nature">
        <title>Comparative genomics reveals mobile pathogenicity chromosomes in Fusarium.</title>
        <authorList>
            <person name="Ma L.J."/>
            <person name="van der Does H.C."/>
            <person name="Borkovich K.A."/>
            <person name="Coleman J.J."/>
            <person name="Daboussi M.J."/>
            <person name="Di Pietro A."/>
            <person name="Dufresne M."/>
            <person name="Freitag M."/>
            <person name="Grabherr M."/>
            <person name="Henrissat B."/>
            <person name="Houterman P.M."/>
            <person name="Kang S."/>
            <person name="Shim W.B."/>
            <person name="Woloshuk C."/>
            <person name="Xie X."/>
            <person name="Xu J.R."/>
            <person name="Antoniw J."/>
            <person name="Baker S.E."/>
            <person name="Bluhm B.H."/>
            <person name="Breakspear A."/>
            <person name="Brown D.W."/>
            <person name="Butchko R.A."/>
            <person name="Chapman S."/>
            <person name="Coulson R."/>
            <person name="Coutinho P.M."/>
            <person name="Danchin E.G."/>
            <person name="Diener A."/>
            <person name="Gale L.R."/>
            <person name="Gardiner D.M."/>
            <person name="Goff S."/>
            <person name="Hammond-Kosack K.E."/>
            <person name="Hilburn K."/>
            <person name="Hua-Van A."/>
            <person name="Jonkers W."/>
            <person name="Kazan K."/>
            <person name="Kodira C.D."/>
            <person name="Koehrsen M."/>
            <person name="Kumar L."/>
            <person name="Lee Y.H."/>
            <person name="Li L."/>
            <person name="Manners J.M."/>
            <person name="Miranda-Saavedra D."/>
            <person name="Mukherjee M."/>
            <person name="Park G."/>
            <person name="Park J."/>
            <person name="Park S.Y."/>
            <person name="Proctor R.H."/>
            <person name="Regev A."/>
            <person name="Ruiz-Roldan M.C."/>
            <person name="Sain D."/>
            <person name="Sakthikumar S."/>
            <person name="Sykes S."/>
            <person name="Schwartz D.C."/>
            <person name="Turgeon B.G."/>
            <person name="Wapinski I."/>
            <person name="Yoder O."/>
            <person name="Young S."/>
            <person name="Zeng Q."/>
            <person name="Zhou S."/>
            <person name="Galagan J."/>
            <person name="Cuomo C.A."/>
            <person name="Kistler H.C."/>
            <person name="Rep M."/>
        </authorList>
    </citation>
    <scope>NUCLEOTIDE SEQUENCE [LARGE SCALE GENOMIC DNA]</scope>
    <source>
        <strain evidence="4">M3125 / FGSC 7600</strain>
    </source>
</reference>
<feature type="compositionally biased region" description="Basic and acidic residues" evidence="1">
    <location>
        <begin position="52"/>
        <end position="61"/>
    </location>
</feature>
<dbReference type="VEuPathDB" id="FungiDB:FVEG_17415"/>
<evidence type="ECO:0000256" key="2">
    <source>
        <dbReference type="SAM" id="SignalP"/>
    </source>
</evidence>
<dbReference type="STRING" id="334819.W7MTU2"/>